<keyword evidence="2" id="KW-1185">Reference proteome</keyword>
<dbReference type="PROSITE" id="PS51257">
    <property type="entry name" value="PROKAR_LIPOPROTEIN"/>
    <property type="match status" value="1"/>
</dbReference>
<sequence length="162" mass="17915">MRLCIVLDSSSSLYLIISCLRSDQDCRHLHLLDSQVYLNVSVGNNRRVRSFIAKIRAFDGICRLCVKVITDSASCTKQTTDTFDFHVPLNDIPVFGSTVQREKHVVTDSASCNKKTTDTFASPPLLNAIPVFGSTVQREKRVISDSASCNKQTIDTFASPAI</sequence>
<protein>
    <submittedName>
        <fullName evidence="1">Uncharacterized protein</fullName>
    </submittedName>
</protein>
<accession>A0ABQ7BM12</accession>
<dbReference type="EMBL" id="QGKV02001507">
    <property type="protein sequence ID" value="KAF3533727.1"/>
    <property type="molecule type" value="Genomic_DNA"/>
</dbReference>
<name>A0ABQ7BM12_BRACR</name>
<dbReference type="Proteomes" id="UP000266723">
    <property type="component" value="Unassembled WGS sequence"/>
</dbReference>
<evidence type="ECO:0000313" key="1">
    <source>
        <dbReference type="EMBL" id="KAF3533727.1"/>
    </source>
</evidence>
<comment type="caution">
    <text evidence="1">The sequence shown here is derived from an EMBL/GenBank/DDBJ whole genome shotgun (WGS) entry which is preliminary data.</text>
</comment>
<evidence type="ECO:0000313" key="2">
    <source>
        <dbReference type="Proteomes" id="UP000266723"/>
    </source>
</evidence>
<gene>
    <name evidence="1" type="ORF">DY000_02040513</name>
</gene>
<reference evidence="1 2" key="1">
    <citation type="journal article" date="2020" name="BMC Genomics">
        <title>Intraspecific diversification of the crop wild relative Brassica cretica Lam. using demographic model selection.</title>
        <authorList>
            <person name="Kioukis A."/>
            <person name="Michalopoulou V.A."/>
            <person name="Briers L."/>
            <person name="Pirintsos S."/>
            <person name="Studholme D.J."/>
            <person name="Pavlidis P."/>
            <person name="Sarris P.F."/>
        </authorList>
    </citation>
    <scope>NUCLEOTIDE SEQUENCE [LARGE SCALE GENOMIC DNA]</scope>
    <source>
        <strain evidence="2">cv. PFS-1207/04</strain>
    </source>
</reference>
<organism evidence="1 2">
    <name type="scientific">Brassica cretica</name>
    <name type="common">Mustard</name>
    <dbReference type="NCBI Taxonomy" id="69181"/>
    <lineage>
        <taxon>Eukaryota</taxon>
        <taxon>Viridiplantae</taxon>
        <taxon>Streptophyta</taxon>
        <taxon>Embryophyta</taxon>
        <taxon>Tracheophyta</taxon>
        <taxon>Spermatophyta</taxon>
        <taxon>Magnoliopsida</taxon>
        <taxon>eudicotyledons</taxon>
        <taxon>Gunneridae</taxon>
        <taxon>Pentapetalae</taxon>
        <taxon>rosids</taxon>
        <taxon>malvids</taxon>
        <taxon>Brassicales</taxon>
        <taxon>Brassicaceae</taxon>
        <taxon>Brassiceae</taxon>
        <taxon>Brassica</taxon>
    </lineage>
</organism>
<proteinExistence type="predicted"/>